<dbReference type="Gene3D" id="1.20.1560.10">
    <property type="entry name" value="ABC transporter type 1, transmembrane domain"/>
    <property type="match status" value="1"/>
</dbReference>
<feature type="transmembrane region" description="Helical" evidence="7">
    <location>
        <begin position="48"/>
        <end position="71"/>
    </location>
</feature>
<dbReference type="SMART" id="SM00382">
    <property type="entry name" value="AAA"/>
    <property type="match status" value="1"/>
</dbReference>
<keyword evidence="4 10" id="KW-0067">ATP-binding</keyword>
<dbReference type="PROSITE" id="PS00211">
    <property type="entry name" value="ABC_TRANSPORTER_1"/>
    <property type="match status" value="1"/>
</dbReference>
<feature type="domain" description="ABC transporter" evidence="8">
    <location>
        <begin position="364"/>
        <end position="607"/>
    </location>
</feature>
<dbReference type="InterPro" id="IPR003439">
    <property type="entry name" value="ABC_transporter-like_ATP-bd"/>
</dbReference>
<accession>A0A1G9GRF4</accession>
<dbReference type="GO" id="GO:0140359">
    <property type="term" value="F:ABC-type transporter activity"/>
    <property type="evidence" value="ECO:0007669"/>
    <property type="project" value="InterPro"/>
</dbReference>
<dbReference type="GO" id="GO:0005524">
    <property type="term" value="F:ATP binding"/>
    <property type="evidence" value="ECO:0007669"/>
    <property type="project" value="UniProtKB-KW"/>
</dbReference>
<dbReference type="Pfam" id="PF00005">
    <property type="entry name" value="ABC_tran"/>
    <property type="match status" value="1"/>
</dbReference>
<keyword evidence="5 7" id="KW-1133">Transmembrane helix</keyword>
<keyword evidence="11" id="KW-1185">Reference proteome</keyword>
<dbReference type="RefSeq" id="WP_090768795.1">
    <property type="nucleotide sequence ID" value="NZ_FNFB01000014.1"/>
</dbReference>
<name>A0A1G9GRF4_9ACTN</name>
<evidence type="ECO:0000256" key="6">
    <source>
        <dbReference type="ARBA" id="ARBA00023136"/>
    </source>
</evidence>
<evidence type="ECO:0000256" key="5">
    <source>
        <dbReference type="ARBA" id="ARBA00022989"/>
    </source>
</evidence>
<organism evidence="10 11">
    <name type="scientific">Nonomuraea maritima</name>
    <dbReference type="NCBI Taxonomy" id="683260"/>
    <lineage>
        <taxon>Bacteria</taxon>
        <taxon>Bacillati</taxon>
        <taxon>Actinomycetota</taxon>
        <taxon>Actinomycetes</taxon>
        <taxon>Streptosporangiales</taxon>
        <taxon>Streptosporangiaceae</taxon>
        <taxon>Nonomuraea</taxon>
    </lineage>
</organism>
<feature type="domain" description="ABC transmembrane type-1" evidence="9">
    <location>
        <begin position="48"/>
        <end position="322"/>
    </location>
</feature>
<evidence type="ECO:0000259" key="8">
    <source>
        <dbReference type="PROSITE" id="PS50893"/>
    </source>
</evidence>
<evidence type="ECO:0000256" key="3">
    <source>
        <dbReference type="ARBA" id="ARBA00022741"/>
    </source>
</evidence>
<dbReference type="Gene3D" id="3.40.50.300">
    <property type="entry name" value="P-loop containing nucleotide triphosphate hydrolases"/>
    <property type="match status" value="1"/>
</dbReference>
<dbReference type="SUPFAM" id="SSF90123">
    <property type="entry name" value="ABC transporter transmembrane region"/>
    <property type="match status" value="1"/>
</dbReference>
<protein>
    <submittedName>
        <fullName evidence="10">ATP-binding cassette, subfamily B</fullName>
    </submittedName>
</protein>
<sequence>MVEFDLRKNGARVWVDLPGRYEIGLQHEVRFVSQLLSYALRHSKSTPFMLLAVVVHAAAGLALTLLIGELVGAVAPTVEDGPSGGFLVLCGALIAVFALERALPLVTELTTRRIVHDLEPRTHRRIVDALLRPVLITHLETPAFRDTVQRARGVGSFGVRTGIEALGPLLSARLTASGSAVLVGVVFSWWAALAVLAATWLAEWHSARLLIAESDQWADQTEEQRRAAYILEAGMDQAAKEIRIFGLADWFSGKYHHVWRTSLLPLLRERRRAALLTFGVQGLHLLCLLGTVAMVGLATADGGLTVAEVTIAITALLRLSGSTDAHHAARLIRGVEAYKAMRTLQAEAGPATADVPGGDELPAIELHDVWFRYPGAEEDVLKGLNLEIRSGERLALVGVNGAGKSTLVKLIAGILQPTAGKIIVDGVDLADMSDEDLAGWQRRLAPVPQDFLRLPSPAIDNVVLASPHDERIAAETAAQSGADRAVARLSQGWNTTLHKSFDEGVDLSGGEWQRIALARALYALRSGASFLILDEPASALDVRAEADLVERYLELTSSATSLIISHRFSVVRPADRICVLQDGSIIEAGTHEDLMAMGGRYSVMFNQQADRYLQGAADA</sequence>
<dbReference type="EMBL" id="FNFB01000014">
    <property type="protein sequence ID" value="SDL03276.1"/>
    <property type="molecule type" value="Genomic_DNA"/>
</dbReference>
<dbReference type="InterPro" id="IPR011527">
    <property type="entry name" value="ABC1_TM_dom"/>
</dbReference>
<evidence type="ECO:0000256" key="1">
    <source>
        <dbReference type="ARBA" id="ARBA00004651"/>
    </source>
</evidence>
<keyword evidence="2 7" id="KW-0812">Transmembrane</keyword>
<dbReference type="AlphaFoldDB" id="A0A1G9GRF4"/>
<evidence type="ECO:0000259" key="9">
    <source>
        <dbReference type="PROSITE" id="PS50929"/>
    </source>
</evidence>
<keyword evidence="6 7" id="KW-0472">Membrane</keyword>
<dbReference type="PROSITE" id="PS50929">
    <property type="entry name" value="ABC_TM1F"/>
    <property type="match status" value="1"/>
</dbReference>
<dbReference type="InterPro" id="IPR003593">
    <property type="entry name" value="AAA+_ATPase"/>
</dbReference>
<dbReference type="STRING" id="683260.SAMN05421874_114197"/>
<gene>
    <name evidence="10" type="ORF">SAMN05421874_114197</name>
</gene>
<dbReference type="GO" id="GO:0034040">
    <property type="term" value="F:ATPase-coupled lipid transmembrane transporter activity"/>
    <property type="evidence" value="ECO:0007669"/>
    <property type="project" value="TreeGrafter"/>
</dbReference>
<evidence type="ECO:0000256" key="4">
    <source>
        <dbReference type="ARBA" id="ARBA00022840"/>
    </source>
</evidence>
<dbReference type="InterPro" id="IPR036640">
    <property type="entry name" value="ABC1_TM_sf"/>
</dbReference>
<dbReference type="SUPFAM" id="SSF52540">
    <property type="entry name" value="P-loop containing nucleoside triphosphate hydrolases"/>
    <property type="match status" value="1"/>
</dbReference>
<dbReference type="OrthoDB" id="9806127at2"/>
<dbReference type="PANTHER" id="PTHR24221:SF646">
    <property type="entry name" value="HAEMOLYSIN SECRETION ATP-BINDING PROTEIN"/>
    <property type="match status" value="1"/>
</dbReference>
<dbReference type="InterPro" id="IPR039421">
    <property type="entry name" value="Type_1_exporter"/>
</dbReference>
<dbReference type="PROSITE" id="PS50893">
    <property type="entry name" value="ABC_TRANSPORTER_2"/>
    <property type="match status" value="1"/>
</dbReference>
<keyword evidence="3" id="KW-0547">Nucleotide-binding</keyword>
<dbReference type="Proteomes" id="UP000198683">
    <property type="component" value="Unassembled WGS sequence"/>
</dbReference>
<evidence type="ECO:0000256" key="7">
    <source>
        <dbReference type="SAM" id="Phobius"/>
    </source>
</evidence>
<proteinExistence type="predicted"/>
<evidence type="ECO:0000256" key="2">
    <source>
        <dbReference type="ARBA" id="ARBA00022692"/>
    </source>
</evidence>
<feature type="transmembrane region" description="Helical" evidence="7">
    <location>
        <begin position="83"/>
        <end position="103"/>
    </location>
</feature>
<comment type="subcellular location">
    <subcellularLocation>
        <location evidence="1">Cell membrane</location>
        <topology evidence="1">Multi-pass membrane protein</topology>
    </subcellularLocation>
</comment>
<reference evidence="10 11" key="1">
    <citation type="submission" date="2016-10" db="EMBL/GenBank/DDBJ databases">
        <authorList>
            <person name="de Groot N.N."/>
        </authorList>
    </citation>
    <scope>NUCLEOTIDE SEQUENCE [LARGE SCALE GENOMIC DNA]</scope>
    <source>
        <strain evidence="10 11">CGMCC 4.5681</strain>
    </source>
</reference>
<evidence type="ECO:0000313" key="10">
    <source>
        <dbReference type="EMBL" id="SDL03276.1"/>
    </source>
</evidence>
<dbReference type="PANTHER" id="PTHR24221">
    <property type="entry name" value="ATP-BINDING CASSETTE SUB-FAMILY B"/>
    <property type="match status" value="1"/>
</dbReference>
<evidence type="ECO:0000313" key="11">
    <source>
        <dbReference type="Proteomes" id="UP000198683"/>
    </source>
</evidence>
<dbReference type="InterPro" id="IPR027417">
    <property type="entry name" value="P-loop_NTPase"/>
</dbReference>
<feature type="transmembrane region" description="Helical" evidence="7">
    <location>
        <begin position="180"/>
        <end position="202"/>
    </location>
</feature>
<dbReference type="GO" id="GO:0005886">
    <property type="term" value="C:plasma membrane"/>
    <property type="evidence" value="ECO:0007669"/>
    <property type="project" value="UniProtKB-SubCell"/>
</dbReference>
<dbReference type="GO" id="GO:0016887">
    <property type="term" value="F:ATP hydrolysis activity"/>
    <property type="evidence" value="ECO:0007669"/>
    <property type="project" value="InterPro"/>
</dbReference>
<dbReference type="InterPro" id="IPR017871">
    <property type="entry name" value="ABC_transporter-like_CS"/>
</dbReference>